<dbReference type="Gene3D" id="2.60.120.10">
    <property type="entry name" value="Jelly Rolls"/>
    <property type="match status" value="1"/>
</dbReference>
<comment type="caution">
    <text evidence="8">The sequence shown here is derived from an EMBL/GenBank/DDBJ whole genome shotgun (WGS) entry which is preliminary data.</text>
</comment>
<organism evidence="8 9">
    <name type="scientific">Sphaerisporangium album</name>
    <dbReference type="NCBI Taxonomy" id="509200"/>
    <lineage>
        <taxon>Bacteria</taxon>
        <taxon>Bacillati</taxon>
        <taxon>Actinomycetota</taxon>
        <taxon>Actinomycetes</taxon>
        <taxon>Streptosporangiales</taxon>
        <taxon>Streptosporangiaceae</taxon>
        <taxon>Sphaerisporangium</taxon>
    </lineage>
</organism>
<comment type="pathway">
    <text evidence="1">Amine and polyamine biosynthesis; ectoine biosynthesis; L-ectoine from L-aspartate 4-semialdehyde: step 3/3.</text>
</comment>
<dbReference type="GO" id="GO:0033990">
    <property type="term" value="F:ectoine synthase activity"/>
    <property type="evidence" value="ECO:0007669"/>
    <property type="project" value="UniProtKB-EC"/>
</dbReference>
<evidence type="ECO:0000256" key="1">
    <source>
        <dbReference type="ARBA" id="ARBA00005181"/>
    </source>
</evidence>
<name>A0A367FUA3_9ACTN</name>
<proteinExistence type="inferred from homology"/>
<protein>
    <recommendedName>
        <fullName evidence="4">L-ectoine synthase</fullName>
        <ecNumber evidence="3">4.2.1.108</ecNumber>
    </recommendedName>
    <alternativeName>
        <fullName evidence="6">N-acetyldiaminobutyrate dehydratase</fullName>
    </alternativeName>
</protein>
<dbReference type="PANTHER" id="PTHR39289">
    <property type="match status" value="1"/>
</dbReference>
<dbReference type="UniPathway" id="UPA00067">
    <property type="reaction ID" value="UER00123"/>
</dbReference>
<keyword evidence="9" id="KW-1185">Reference proteome</keyword>
<gene>
    <name evidence="8" type="ORF">DQ384_02375</name>
</gene>
<dbReference type="InterPro" id="IPR014710">
    <property type="entry name" value="RmlC-like_jellyroll"/>
</dbReference>
<evidence type="ECO:0000256" key="6">
    <source>
        <dbReference type="ARBA" id="ARBA00033271"/>
    </source>
</evidence>
<reference evidence="8 9" key="1">
    <citation type="submission" date="2018-06" db="EMBL/GenBank/DDBJ databases">
        <title>Sphaerisporangium craniellae sp. nov., isolated from a marine sponge in the South China Sea.</title>
        <authorList>
            <person name="Li L."/>
        </authorList>
    </citation>
    <scope>NUCLEOTIDE SEQUENCE [LARGE SCALE GENOMIC DNA]</scope>
    <source>
        <strain evidence="8 9">CCTCC AA 208026</strain>
    </source>
</reference>
<evidence type="ECO:0000256" key="7">
    <source>
        <dbReference type="ARBA" id="ARBA00048714"/>
    </source>
</evidence>
<dbReference type="EC" id="4.2.1.108" evidence="3"/>
<keyword evidence="5" id="KW-0456">Lyase</keyword>
<dbReference type="OrthoDB" id="4406415at2"/>
<dbReference type="PANTHER" id="PTHR39289:SF1">
    <property type="entry name" value="L-ECTOINE SYNTHASE"/>
    <property type="match status" value="1"/>
</dbReference>
<dbReference type="RefSeq" id="WP_114026953.1">
    <property type="nucleotide sequence ID" value="NZ_QOIL01000001.1"/>
</dbReference>
<accession>A0A367FUA3</accession>
<evidence type="ECO:0000256" key="3">
    <source>
        <dbReference type="ARBA" id="ARBA00013192"/>
    </source>
</evidence>
<dbReference type="GO" id="GO:0019491">
    <property type="term" value="P:ectoine biosynthetic process"/>
    <property type="evidence" value="ECO:0007669"/>
    <property type="project" value="UniProtKB-UniPathway"/>
</dbReference>
<dbReference type="CDD" id="cd06978">
    <property type="entry name" value="cupin_EctC"/>
    <property type="match status" value="1"/>
</dbReference>
<comment type="similarity">
    <text evidence="2">Belongs to the ectoine synthase family.</text>
</comment>
<dbReference type="Proteomes" id="UP000253094">
    <property type="component" value="Unassembled WGS sequence"/>
</dbReference>
<evidence type="ECO:0000256" key="2">
    <source>
        <dbReference type="ARBA" id="ARBA00009637"/>
    </source>
</evidence>
<evidence type="ECO:0000313" key="8">
    <source>
        <dbReference type="EMBL" id="RCG33290.1"/>
    </source>
</evidence>
<dbReference type="Pfam" id="PF06339">
    <property type="entry name" value="Ectoine_synth"/>
    <property type="match status" value="1"/>
</dbReference>
<sequence length="124" mass="13935">MIVRDRSEVKCVEWGNGLSYRFLVQKDNMGFTVAHTVVRAGSKSPLHYRRHLEACYCIAGSGQVIASDGTVHDIRPGVIYALDQHDEHFLIADPGGDMELISVFNPPLQGDERHSFDSDEFSHY</sequence>
<dbReference type="SUPFAM" id="SSF51182">
    <property type="entry name" value="RmlC-like cupins"/>
    <property type="match status" value="1"/>
</dbReference>
<comment type="catalytic activity">
    <reaction evidence="7">
        <text>(2S)-4-acetamido-2-aminobutanoate = L-ectoine + H2O</text>
        <dbReference type="Rhea" id="RHEA:17281"/>
        <dbReference type="ChEBI" id="CHEBI:15377"/>
        <dbReference type="ChEBI" id="CHEBI:58515"/>
        <dbReference type="ChEBI" id="CHEBI:58929"/>
        <dbReference type="EC" id="4.2.1.108"/>
    </reaction>
</comment>
<dbReference type="NCBIfam" id="NF009806">
    <property type="entry name" value="PRK13290.1"/>
    <property type="match status" value="1"/>
</dbReference>
<dbReference type="InterPro" id="IPR010462">
    <property type="entry name" value="Ectoine_synth"/>
</dbReference>
<dbReference type="AlphaFoldDB" id="A0A367FUA3"/>
<evidence type="ECO:0000256" key="5">
    <source>
        <dbReference type="ARBA" id="ARBA00023239"/>
    </source>
</evidence>
<dbReference type="EMBL" id="QOIL01000001">
    <property type="protein sequence ID" value="RCG33290.1"/>
    <property type="molecule type" value="Genomic_DNA"/>
</dbReference>
<dbReference type="InterPro" id="IPR011051">
    <property type="entry name" value="RmlC_Cupin_sf"/>
</dbReference>
<evidence type="ECO:0000313" key="9">
    <source>
        <dbReference type="Proteomes" id="UP000253094"/>
    </source>
</evidence>
<evidence type="ECO:0000256" key="4">
    <source>
        <dbReference type="ARBA" id="ARBA00019707"/>
    </source>
</evidence>